<evidence type="ECO:0000313" key="6">
    <source>
        <dbReference type="Proteomes" id="UP001642540"/>
    </source>
</evidence>
<dbReference type="PANTHER" id="PTHR46116:SF15">
    <property type="entry name" value="(E3-INDEPENDENT) E2 UBIQUITIN-CONJUGATING ENZYME"/>
    <property type="match status" value="1"/>
</dbReference>
<evidence type="ECO:0000256" key="2">
    <source>
        <dbReference type="ARBA" id="ARBA00022786"/>
    </source>
</evidence>
<evidence type="ECO:0000256" key="1">
    <source>
        <dbReference type="ARBA" id="ARBA00022679"/>
    </source>
</evidence>
<dbReference type="Gene3D" id="3.10.110.10">
    <property type="entry name" value="Ubiquitin Conjugating Enzyme"/>
    <property type="match status" value="1"/>
</dbReference>
<gene>
    <name evidence="5" type="ORF">ODALV1_LOCUS12455</name>
</gene>
<reference evidence="5 6" key="1">
    <citation type="submission" date="2024-08" db="EMBL/GenBank/DDBJ databases">
        <authorList>
            <person name="Cucini C."/>
            <person name="Frati F."/>
        </authorList>
    </citation>
    <scope>NUCLEOTIDE SEQUENCE [LARGE SCALE GENOMIC DNA]</scope>
</reference>
<evidence type="ECO:0000256" key="3">
    <source>
        <dbReference type="SAM" id="MobiDB-lite"/>
    </source>
</evidence>
<dbReference type="EMBL" id="CAXLJM020000038">
    <property type="protein sequence ID" value="CAL8106748.1"/>
    <property type="molecule type" value="Genomic_DNA"/>
</dbReference>
<dbReference type="PANTHER" id="PTHR46116">
    <property type="entry name" value="(E3-INDEPENDENT) E2 UBIQUITIN-CONJUGATING ENZYME"/>
    <property type="match status" value="1"/>
</dbReference>
<dbReference type="SUPFAM" id="SSF54495">
    <property type="entry name" value="UBC-like"/>
    <property type="match status" value="1"/>
</dbReference>
<feature type="compositionally biased region" description="Low complexity" evidence="3">
    <location>
        <begin position="742"/>
        <end position="752"/>
    </location>
</feature>
<keyword evidence="1" id="KW-0808">Transferase</keyword>
<feature type="domain" description="UBE2O-like SH3-B" evidence="4">
    <location>
        <begin position="403"/>
        <end position="461"/>
    </location>
</feature>
<keyword evidence="6" id="KW-1185">Reference proteome</keyword>
<organism evidence="5 6">
    <name type="scientific">Orchesella dallaii</name>
    <dbReference type="NCBI Taxonomy" id="48710"/>
    <lineage>
        <taxon>Eukaryota</taxon>
        <taxon>Metazoa</taxon>
        <taxon>Ecdysozoa</taxon>
        <taxon>Arthropoda</taxon>
        <taxon>Hexapoda</taxon>
        <taxon>Collembola</taxon>
        <taxon>Entomobryomorpha</taxon>
        <taxon>Entomobryoidea</taxon>
        <taxon>Orchesellidae</taxon>
        <taxon>Orchesellinae</taxon>
        <taxon>Orchesella</taxon>
    </lineage>
</organism>
<proteinExistence type="predicted"/>
<feature type="region of interest" description="Disordered" evidence="3">
    <location>
        <begin position="903"/>
        <end position="929"/>
    </location>
</feature>
<feature type="region of interest" description="Disordered" evidence="3">
    <location>
        <begin position="742"/>
        <end position="765"/>
    </location>
</feature>
<accession>A0ABP1QPA6</accession>
<dbReference type="InterPro" id="IPR016135">
    <property type="entry name" value="UBQ-conjugating_enzyme/RWD"/>
</dbReference>
<dbReference type="Proteomes" id="UP001642540">
    <property type="component" value="Unassembled WGS sequence"/>
</dbReference>
<dbReference type="InterPro" id="IPR057733">
    <property type="entry name" value="UBE2O-like_SH3-B"/>
</dbReference>
<evidence type="ECO:0000259" key="4">
    <source>
        <dbReference type="Pfam" id="PF23043"/>
    </source>
</evidence>
<name>A0ABP1QPA6_9HEXA</name>
<keyword evidence="2" id="KW-0833">Ubl conjugation pathway</keyword>
<feature type="compositionally biased region" description="Polar residues" evidence="3">
    <location>
        <begin position="904"/>
        <end position="916"/>
    </location>
</feature>
<protein>
    <recommendedName>
        <fullName evidence="4">UBE2O-like SH3-B domain-containing protein</fullName>
    </recommendedName>
</protein>
<comment type="caution">
    <text evidence="5">The sequence shown here is derived from an EMBL/GenBank/DDBJ whole genome shotgun (WGS) entry which is preliminary data.</text>
</comment>
<evidence type="ECO:0000313" key="5">
    <source>
        <dbReference type="EMBL" id="CAL8106748.1"/>
    </source>
</evidence>
<sequence length="1024" mass="116754">MDYDSYVNATSAEVMEQVKTLKASSQKVYDADKNKFGKIERYDVVEHEVCDVEVLGSDAIFVDVPIMELFPHHAFRFRAGQRILLDGWVGVVAEIKRKVKIKRGNGSVLKFGVREESCGTYDSYMSSGKLPSWWDCTNPDKKDIYSAIGDEMGYPGSPVLVTSGMKLANESSNFFWTLKHGFKRLKDLIFRTDATRYQIVQDSDLVKKVKIKKVNVVWEATVDNVYPEVPESTTENKYIIRCAEVLTPLSQELCEEGSYRMYTLREGVTAKRKAIWLKEKIMKNGAPRSITVDEVDNLSDNSEWFEQHKWSIGDDLPVKVIVKKRFVEVRWEDDCLEILPISQVVKMIGTDNGDGSLYEINIETDNESVEQGNIAIPKPRPTEMVDEYNIPWLRNVPRFQKFDLVVDSLRDFPSSDTVYGVLRALNPKEFTAVVDWYKVDDKLKTSVVDSQVTVSIFDLEHMDDLHDPLFRIEWRHKRTSYGSDVVCSRFGTTELGFLAGYLREINPYGQIIANADSSVWSLWPSEVKRLDVVAHQTECGEWTESSNAICTDETAMMNSLSDYRWQQYKQKLFPHIDIPLTSGCELLSEYPRLRKLKTCPPNHWYLNHLPDSVSVSDSFDELNDPTVMIALVNQELKKTLIQIDGVDLFFCTYENKPNLASALMIGKQGTIYEDGLFMFDIYFPHAFPNSYPLLHYVCYATNLNPILEDAYTCGPIKPLKFLNMTLEEMSVSLGKQNASTLSLSASSKSSRSQNENGEGDHMGESKCGAHKRTYNLEDFIYYIQETLFKVGPEDVMGELFTGSLLKDHISIYHDFLLGKKLEALANMLLFPYEPWREFVHLSQECILRLLETSERMIEDRSKTTMKFDGSGDNEASIVNTCKGSVIFLQRRVEFLKKALDRSSETPTNALDQQQLIEPSRVSDPTVESVNSGVIEKKRLERKRYSISSSSYSSNRDSSVDGMLLPEIGSYNPCYSEMDRPDFDANSSLVTAFEEKFANLKFDETVSSYDCEQPAQSGIKETEIL</sequence>
<dbReference type="Pfam" id="PF23043">
    <property type="entry name" value="SH3-B_UBE2O"/>
    <property type="match status" value="1"/>
</dbReference>